<dbReference type="AlphaFoldDB" id="A0A1I8C3L1"/>
<keyword evidence="2" id="KW-0833">Ubl conjugation pathway</keyword>
<sequence>MAAPTTFQISGLLEKMNNIDKDFRYMAVNDLMAELSKSSIALDEDMEKRIVKALLALIQDKNAEVQNLTCRCLGPLVHKLKLPQLETMIDTLCANLGSSNESLRDVSSIALKIVLNELPSTCINQNLYNCVKRVVPKLLETLS</sequence>
<dbReference type="Gene3D" id="1.25.10.10">
    <property type="entry name" value="Leucine-rich Repeat Variant"/>
    <property type="match status" value="1"/>
</dbReference>
<keyword evidence="1" id="KW-0677">Repeat</keyword>
<dbReference type="InterPro" id="IPR039852">
    <property type="entry name" value="CAND1/CAND2"/>
</dbReference>
<evidence type="ECO:0000313" key="4">
    <source>
        <dbReference type="WBParaSite" id="MhA1_Contig976.frz3.gene1"/>
    </source>
</evidence>
<dbReference type="SUPFAM" id="SSF48371">
    <property type="entry name" value="ARM repeat"/>
    <property type="match status" value="1"/>
</dbReference>
<dbReference type="InterPro" id="IPR011989">
    <property type="entry name" value="ARM-like"/>
</dbReference>
<evidence type="ECO:0000256" key="1">
    <source>
        <dbReference type="ARBA" id="ARBA00022737"/>
    </source>
</evidence>
<protein>
    <submittedName>
        <fullName evidence="4">TIP120 domain-containing protein</fullName>
    </submittedName>
</protein>
<dbReference type="GO" id="GO:0010265">
    <property type="term" value="P:SCF complex assembly"/>
    <property type="evidence" value="ECO:0007669"/>
    <property type="project" value="InterPro"/>
</dbReference>
<reference evidence="4" key="1">
    <citation type="submission" date="2016-11" db="UniProtKB">
        <authorList>
            <consortium name="WormBaseParasite"/>
        </authorList>
    </citation>
    <scope>IDENTIFICATION</scope>
</reference>
<name>A0A1I8C3L1_MELHA</name>
<dbReference type="WBParaSite" id="MhA1_Contig976.frz3.gene1">
    <property type="protein sequence ID" value="MhA1_Contig976.frz3.gene1"/>
    <property type="gene ID" value="MhA1_Contig976.frz3.gene1"/>
</dbReference>
<keyword evidence="3" id="KW-1185">Reference proteome</keyword>
<evidence type="ECO:0000313" key="3">
    <source>
        <dbReference type="Proteomes" id="UP000095281"/>
    </source>
</evidence>
<evidence type="ECO:0000256" key="2">
    <source>
        <dbReference type="ARBA" id="ARBA00022786"/>
    </source>
</evidence>
<dbReference type="InterPro" id="IPR016024">
    <property type="entry name" value="ARM-type_fold"/>
</dbReference>
<proteinExistence type="predicted"/>
<dbReference type="PANTHER" id="PTHR12696">
    <property type="entry name" value="TIP120"/>
    <property type="match status" value="1"/>
</dbReference>
<dbReference type="Pfam" id="PF25801">
    <property type="entry name" value="HEAT_GCN1_C_2"/>
    <property type="match status" value="1"/>
</dbReference>
<accession>A0A1I8C3L1</accession>
<dbReference type="Proteomes" id="UP000095281">
    <property type="component" value="Unplaced"/>
</dbReference>
<organism evidence="3 4">
    <name type="scientific">Meloidogyne hapla</name>
    <name type="common">Root-knot nematode worm</name>
    <dbReference type="NCBI Taxonomy" id="6305"/>
    <lineage>
        <taxon>Eukaryota</taxon>
        <taxon>Metazoa</taxon>
        <taxon>Ecdysozoa</taxon>
        <taxon>Nematoda</taxon>
        <taxon>Chromadorea</taxon>
        <taxon>Rhabditida</taxon>
        <taxon>Tylenchina</taxon>
        <taxon>Tylenchomorpha</taxon>
        <taxon>Tylenchoidea</taxon>
        <taxon>Meloidogynidae</taxon>
        <taxon>Meloidogyninae</taxon>
        <taxon>Meloidogyne</taxon>
    </lineage>
</organism>